<sequence length="324" mass="35081">MGTDEERADEQAAEWLARLNNRSVTTEELEEFYRWRRKPGNAARYAEVESLWRQARALGDDPDIAAAARDALARPRLERMESEARGWRPSRRVVLAGAALAPVAAGASWLLLPMARAYRTATGEQLVVSLGDGSRIRLNTDSRLHVDAGDTGRRVTLERGQAFFEVKHDPARPFEVRAGKAAIRAAGTQFDVHRSDEAVQVVLTQGSVSVDAGAGVPPTLLKAAGECATIGPAGALAVSHVDVEAATSWTTGRLVFHATPLANAIAEANRYSRTRIELEDPSLAGAKVNGSFETGDMDSFVAAVSALFDLKKRTQENRILLSRN</sequence>
<accession>A0A7W7K5K4</accession>
<dbReference type="AlphaFoldDB" id="A0A7W7K5K4"/>
<feature type="domain" description="FecR protein" evidence="2">
    <location>
        <begin position="117"/>
        <end position="208"/>
    </location>
</feature>
<dbReference type="EMBL" id="JACHLN010000006">
    <property type="protein sequence ID" value="MBB4841477.1"/>
    <property type="molecule type" value="Genomic_DNA"/>
</dbReference>
<dbReference type="InterPro" id="IPR006860">
    <property type="entry name" value="FecR"/>
</dbReference>
<proteinExistence type="predicted"/>
<dbReference type="Pfam" id="PF16220">
    <property type="entry name" value="DUF4880"/>
    <property type="match status" value="1"/>
</dbReference>
<dbReference type="PROSITE" id="PS51318">
    <property type="entry name" value="TAT"/>
    <property type="match status" value="1"/>
</dbReference>
<feature type="domain" description="FecR N-terminal" evidence="3">
    <location>
        <begin position="10"/>
        <end position="51"/>
    </location>
</feature>
<organism evidence="4 5">
    <name type="scientific">Sphingomonas kyeonggiensis</name>
    <dbReference type="NCBI Taxonomy" id="1268553"/>
    <lineage>
        <taxon>Bacteria</taxon>
        <taxon>Pseudomonadati</taxon>
        <taxon>Pseudomonadota</taxon>
        <taxon>Alphaproteobacteria</taxon>
        <taxon>Sphingomonadales</taxon>
        <taxon>Sphingomonadaceae</taxon>
        <taxon>Sphingomonas</taxon>
    </lineage>
</organism>
<evidence type="ECO:0000313" key="4">
    <source>
        <dbReference type="EMBL" id="MBB4841477.1"/>
    </source>
</evidence>
<protein>
    <submittedName>
        <fullName evidence="4">Transmembrane sensor</fullName>
    </submittedName>
</protein>
<keyword evidence="1" id="KW-0472">Membrane</keyword>
<evidence type="ECO:0000256" key="1">
    <source>
        <dbReference type="SAM" id="Phobius"/>
    </source>
</evidence>
<dbReference type="RefSeq" id="WP_184171388.1">
    <property type="nucleotide sequence ID" value="NZ_JACHLN010000006.1"/>
</dbReference>
<comment type="caution">
    <text evidence="4">The sequence shown here is derived from an EMBL/GenBank/DDBJ whole genome shotgun (WGS) entry which is preliminary data.</text>
</comment>
<dbReference type="PIRSF" id="PIRSF018266">
    <property type="entry name" value="FecR"/>
    <property type="match status" value="1"/>
</dbReference>
<evidence type="ECO:0000259" key="2">
    <source>
        <dbReference type="Pfam" id="PF04773"/>
    </source>
</evidence>
<dbReference type="InterPro" id="IPR012373">
    <property type="entry name" value="Ferrdict_sens_TM"/>
</dbReference>
<dbReference type="Pfam" id="PF04773">
    <property type="entry name" value="FecR"/>
    <property type="match status" value="1"/>
</dbReference>
<dbReference type="PANTHER" id="PTHR30273:SF2">
    <property type="entry name" value="PROTEIN FECR"/>
    <property type="match status" value="1"/>
</dbReference>
<dbReference type="Gene3D" id="2.60.120.1440">
    <property type="match status" value="1"/>
</dbReference>
<name>A0A7W7K5K4_9SPHN</name>
<dbReference type="Proteomes" id="UP000575241">
    <property type="component" value="Unassembled WGS sequence"/>
</dbReference>
<evidence type="ECO:0000313" key="5">
    <source>
        <dbReference type="Proteomes" id="UP000575241"/>
    </source>
</evidence>
<keyword evidence="5" id="KW-1185">Reference proteome</keyword>
<dbReference type="GO" id="GO:0016989">
    <property type="term" value="F:sigma factor antagonist activity"/>
    <property type="evidence" value="ECO:0007669"/>
    <property type="project" value="TreeGrafter"/>
</dbReference>
<dbReference type="Gene3D" id="3.55.50.30">
    <property type="match status" value="1"/>
</dbReference>
<gene>
    <name evidence="4" type="ORF">HNP52_004581</name>
</gene>
<dbReference type="PANTHER" id="PTHR30273">
    <property type="entry name" value="PERIPLASMIC SIGNAL SENSOR AND SIGMA FACTOR ACTIVATOR FECR-RELATED"/>
    <property type="match status" value="1"/>
</dbReference>
<dbReference type="InterPro" id="IPR032623">
    <property type="entry name" value="FecR_N"/>
</dbReference>
<evidence type="ECO:0000259" key="3">
    <source>
        <dbReference type="Pfam" id="PF16220"/>
    </source>
</evidence>
<feature type="transmembrane region" description="Helical" evidence="1">
    <location>
        <begin position="93"/>
        <end position="112"/>
    </location>
</feature>
<dbReference type="InterPro" id="IPR006311">
    <property type="entry name" value="TAT_signal"/>
</dbReference>
<keyword evidence="1" id="KW-1133">Transmembrane helix</keyword>
<keyword evidence="1 4" id="KW-0812">Transmembrane</keyword>
<reference evidence="4 5" key="1">
    <citation type="submission" date="2020-08" db="EMBL/GenBank/DDBJ databases">
        <title>Functional genomics of gut bacteria from endangered species of beetles.</title>
        <authorList>
            <person name="Carlos-Shanley C."/>
        </authorList>
    </citation>
    <scope>NUCLEOTIDE SEQUENCE [LARGE SCALE GENOMIC DNA]</scope>
    <source>
        <strain evidence="4 5">S00224</strain>
    </source>
</reference>